<dbReference type="PANTHER" id="PTHR24223">
    <property type="entry name" value="ATP-BINDING CASSETTE SUB-FAMILY C"/>
    <property type="match status" value="1"/>
</dbReference>
<dbReference type="SMART" id="SM00382">
    <property type="entry name" value="AAA"/>
    <property type="match status" value="1"/>
</dbReference>
<dbReference type="InterPro" id="IPR027417">
    <property type="entry name" value="P-loop_NTPase"/>
</dbReference>
<evidence type="ECO:0000256" key="3">
    <source>
        <dbReference type="ARBA" id="ARBA00022692"/>
    </source>
</evidence>
<dbReference type="EMBL" id="GECU01037218">
    <property type="protein sequence ID" value="JAS70488.1"/>
    <property type="molecule type" value="Transcribed_RNA"/>
</dbReference>
<dbReference type="EMBL" id="GECU01003183">
    <property type="protein sequence ID" value="JAT04524.1"/>
    <property type="molecule type" value="Transcribed_RNA"/>
</dbReference>
<keyword evidence="5" id="KW-0067">ATP-binding</keyword>
<evidence type="ECO:0000256" key="6">
    <source>
        <dbReference type="ARBA" id="ARBA00022989"/>
    </source>
</evidence>
<dbReference type="InterPro" id="IPR050173">
    <property type="entry name" value="ABC_transporter_C-like"/>
</dbReference>
<dbReference type="GO" id="GO:0005524">
    <property type="term" value="F:ATP binding"/>
    <property type="evidence" value="ECO:0007669"/>
    <property type="project" value="UniProtKB-KW"/>
</dbReference>
<dbReference type="SUPFAM" id="SSF52540">
    <property type="entry name" value="P-loop containing nucleoside triphosphate hydrolases"/>
    <property type="match status" value="1"/>
</dbReference>
<dbReference type="Gene3D" id="3.40.50.300">
    <property type="entry name" value="P-loop containing nucleotide triphosphate hydrolases"/>
    <property type="match status" value="1"/>
</dbReference>
<evidence type="ECO:0000313" key="11">
    <source>
        <dbReference type="EMBL" id="JAT04524.1"/>
    </source>
</evidence>
<evidence type="ECO:0000256" key="5">
    <source>
        <dbReference type="ARBA" id="ARBA00022840"/>
    </source>
</evidence>
<name>A0A1B6K054_9HEMI</name>
<organism evidence="11">
    <name type="scientific">Homalodisca liturata</name>
    <dbReference type="NCBI Taxonomy" id="320908"/>
    <lineage>
        <taxon>Eukaryota</taxon>
        <taxon>Metazoa</taxon>
        <taxon>Ecdysozoa</taxon>
        <taxon>Arthropoda</taxon>
        <taxon>Hexapoda</taxon>
        <taxon>Insecta</taxon>
        <taxon>Pterygota</taxon>
        <taxon>Neoptera</taxon>
        <taxon>Paraneoptera</taxon>
        <taxon>Hemiptera</taxon>
        <taxon>Auchenorrhyncha</taxon>
        <taxon>Membracoidea</taxon>
        <taxon>Cicadellidae</taxon>
        <taxon>Cicadellinae</taxon>
        <taxon>Proconiini</taxon>
        <taxon>Homalodisca</taxon>
    </lineage>
</organism>
<evidence type="ECO:0000256" key="8">
    <source>
        <dbReference type="SAM" id="Phobius"/>
    </source>
</evidence>
<dbReference type="FunFam" id="3.40.50.300:FF:000838">
    <property type="entry name" value="ABC multidrug transporter (Eurofung)"/>
    <property type="match status" value="1"/>
</dbReference>
<evidence type="ECO:0000259" key="9">
    <source>
        <dbReference type="PROSITE" id="PS50893"/>
    </source>
</evidence>
<keyword evidence="2" id="KW-0813">Transport</keyword>
<feature type="transmembrane region" description="Helical" evidence="8">
    <location>
        <begin position="20"/>
        <end position="38"/>
    </location>
</feature>
<gene>
    <name evidence="11" type="ORF">g.32197</name>
    <name evidence="10" type="ORF">g.32203</name>
</gene>
<protein>
    <recommendedName>
        <fullName evidence="9">ABC transporter domain-containing protein</fullName>
    </recommendedName>
</protein>
<dbReference type="GO" id="GO:0016020">
    <property type="term" value="C:membrane"/>
    <property type="evidence" value="ECO:0007669"/>
    <property type="project" value="UniProtKB-SubCell"/>
</dbReference>
<feature type="domain" description="ABC transporter" evidence="9">
    <location>
        <begin position="81"/>
        <end position="315"/>
    </location>
</feature>
<dbReference type="PROSITE" id="PS50893">
    <property type="entry name" value="ABC_TRANSPORTER_2"/>
    <property type="match status" value="1"/>
</dbReference>
<sequence>MVVSLVSAALWPELVSPSLVGLAINYTLLVPIYLNWVVKFLADMEMYMGSVERVTQYASAPSEDYRLCGYVPPLWPKNGDIKFQKVTLQYDTNREPVIVNLDLHIPAGQKIGICGRTGSGKSSLVMSLFNMVSVSEGKILIDDVDITTIPLKIMRSRLSVIPQDVIMFSGTIRENLDLRGEFSDTDLWECLEIAQMKEVVATQLGGLDGQVREGGENLSCGQRQLLCLARAILHRAALLVMDEATSSLDSVTEQKLLQVAAQAFANRTVITIAHRLSSLLSCDRVLVLDSGRVVEDGSPSQLLAQKLGIFSSMLRAGQDST</sequence>
<dbReference type="GO" id="GO:0016887">
    <property type="term" value="F:ATP hydrolysis activity"/>
    <property type="evidence" value="ECO:0007669"/>
    <property type="project" value="InterPro"/>
</dbReference>
<evidence type="ECO:0000256" key="7">
    <source>
        <dbReference type="ARBA" id="ARBA00023136"/>
    </source>
</evidence>
<keyword evidence="7 8" id="KW-0472">Membrane</keyword>
<evidence type="ECO:0000256" key="1">
    <source>
        <dbReference type="ARBA" id="ARBA00004141"/>
    </source>
</evidence>
<keyword evidence="6 8" id="KW-1133">Transmembrane helix</keyword>
<comment type="subcellular location">
    <subcellularLocation>
        <location evidence="1">Membrane</location>
        <topology evidence="1">Multi-pass membrane protein</topology>
    </subcellularLocation>
</comment>
<dbReference type="AlphaFoldDB" id="A0A1B6K054"/>
<evidence type="ECO:0000256" key="4">
    <source>
        <dbReference type="ARBA" id="ARBA00022741"/>
    </source>
</evidence>
<keyword evidence="3 8" id="KW-0812">Transmembrane</keyword>
<keyword evidence="4" id="KW-0547">Nucleotide-binding</keyword>
<reference evidence="11" key="1">
    <citation type="submission" date="2015-11" db="EMBL/GenBank/DDBJ databases">
        <title>De novo transcriptome assembly of four potential Pierce s Disease insect vectors from Arizona vineyards.</title>
        <authorList>
            <person name="Tassone E.E."/>
        </authorList>
    </citation>
    <scope>NUCLEOTIDE SEQUENCE</scope>
</reference>
<evidence type="ECO:0000313" key="10">
    <source>
        <dbReference type="EMBL" id="JAS70488.1"/>
    </source>
</evidence>
<evidence type="ECO:0000256" key="2">
    <source>
        <dbReference type="ARBA" id="ARBA00022448"/>
    </source>
</evidence>
<dbReference type="CDD" id="cd03244">
    <property type="entry name" value="ABCC_MRP_domain2"/>
    <property type="match status" value="1"/>
</dbReference>
<dbReference type="PANTHER" id="PTHR24223:SF461">
    <property type="entry name" value="ATP-BINDING CASSETTE SUB-FAMILY C MEMBER SUR"/>
    <property type="match status" value="1"/>
</dbReference>
<proteinExistence type="predicted"/>
<accession>A0A1B6K054</accession>
<dbReference type="InterPro" id="IPR003439">
    <property type="entry name" value="ABC_transporter-like_ATP-bd"/>
</dbReference>
<dbReference type="GO" id="GO:0042626">
    <property type="term" value="F:ATPase-coupled transmembrane transporter activity"/>
    <property type="evidence" value="ECO:0007669"/>
    <property type="project" value="TreeGrafter"/>
</dbReference>
<dbReference type="InterPro" id="IPR003593">
    <property type="entry name" value="AAA+_ATPase"/>
</dbReference>
<dbReference type="Pfam" id="PF00005">
    <property type="entry name" value="ABC_tran"/>
    <property type="match status" value="1"/>
</dbReference>